<keyword evidence="2" id="KW-1185">Reference proteome</keyword>
<evidence type="ECO:0000313" key="2">
    <source>
        <dbReference type="Proteomes" id="UP000245461"/>
    </source>
</evidence>
<dbReference type="EMBL" id="QGLE01000003">
    <property type="protein sequence ID" value="PWR24458.1"/>
    <property type="molecule type" value="Genomic_DNA"/>
</dbReference>
<name>A0A317EBK8_9PROT</name>
<comment type="caution">
    <text evidence="1">The sequence shown here is derived from an EMBL/GenBank/DDBJ whole genome shotgun (WGS) entry which is preliminary data.</text>
</comment>
<reference evidence="1 2" key="1">
    <citation type="submission" date="2018-05" db="EMBL/GenBank/DDBJ databases">
        <title>Zavarzinia sp. HR-AS.</title>
        <authorList>
            <person name="Lee Y."/>
            <person name="Jeon C.O."/>
        </authorList>
    </citation>
    <scope>NUCLEOTIDE SEQUENCE [LARGE SCALE GENOMIC DNA]</scope>
    <source>
        <strain evidence="1 2">HR-AS</strain>
    </source>
</reference>
<proteinExistence type="predicted"/>
<dbReference type="OrthoDB" id="9814815at2"/>
<sequence>MSIFKGRELIPELTLRRPIANIEREFGILFESDFDDLDYFRAHAFQLDEPETAEGFGFALMQYRGHENDTVTLYFPYGREDIRPTGIARDAGYQARLLSIMRELRVSPEEIVWSRLD</sequence>
<gene>
    <name evidence="1" type="ORF">DKG74_06530</name>
</gene>
<protein>
    <submittedName>
        <fullName evidence="1">Uncharacterized protein</fullName>
    </submittedName>
</protein>
<dbReference type="Proteomes" id="UP000245461">
    <property type="component" value="Unassembled WGS sequence"/>
</dbReference>
<dbReference type="RefSeq" id="WP_109903902.1">
    <property type="nucleotide sequence ID" value="NZ_QGLE01000003.1"/>
</dbReference>
<dbReference type="AlphaFoldDB" id="A0A317EBK8"/>
<accession>A0A317EBK8</accession>
<organism evidence="1 2">
    <name type="scientific">Zavarzinia aquatilis</name>
    <dbReference type="NCBI Taxonomy" id="2211142"/>
    <lineage>
        <taxon>Bacteria</taxon>
        <taxon>Pseudomonadati</taxon>
        <taxon>Pseudomonadota</taxon>
        <taxon>Alphaproteobacteria</taxon>
        <taxon>Rhodospirillales</taxon>
        <taxon>Zavarziniaceae</taxon>
        <taxon>Zavarzinia</taxon>
    </lineage>
</organism>
<evidence type="ECO:0000313" key="1">
    <source>
        <dbReference type="EMBL" id="PWR24458.1"/>
    </source>
</evidence>